<sequence length="81" mass="9493">MIQMFKQAHLYHLIGIQILCLLSATFFKIITVHFRASISIFFKILIWKNEEHIDVIDCLNNNQSFGWGYSYYGGQSQDFGE</sequence>
<protein>
    <submittedName>
        <fullName evidence="4">Pept_C1 domain-containing protein</fullName>
    </submittedName>
</protein>
<keyword evidence="3" id="KW-1185">Reference proteome</keyword>
<name>A0A0N4TGQ2_BRUPA</name>
<keyword evidence="1" id="KW-0472">Membrane</keyword>
<evidence type="ECO:0000313" key="3">
    <source>
        <dbReference type="Proteomes" id="UP000278627"/>
    </source>
</evidence>
<organism evidence="4">
    <name type="scientific">Brugia pahangi</name>
    <name type="common">Filarial nematode worm</name>
    <dbReference type="NCBI Taxonomy" id="6280"/>
    <lineage>
        <taxon>Eukaryota</taxon>
        <taxon>Metazoa</taxon>
        <taxon>Ecdysozoa</taxon>
        <taxon>Nematoda</taxon>
        <taxon>Chromadorea</taxon>
        <taxon>Rhabditida</taxon>
        <taxon>Spirurina</taxon>
        <taxon>Spiruromorpha</taxon>
        <taxon>Filarioidea</taxon>
        <taxon>Onchocercidae</taxon>
        <taxon>Brugia</taxon>
    </lineage>
</organism>
<evidence type="ECO:0000256" key="1">
    <source>
        <dbReference type="SAM" id="Phobius"/>
    </source>
</evidence>
<evidence type="ECO:0000313" key="2">
    <source>
        <dbReference type="EMBL" id="VDN88541.1"/>
    </source>
</evidence>
<proteinExistence type="predicted"/>
<keyword evidence="1" id="KW-0812">Transmembrane</keyword>
<feature type="transmembrane region" description="Helical" evidence="1">
    <location>
        <begin position="12"/>
        <end position="34"/>
    </location>
</feature>
<dbReference type="EMBL" id="UZAD01008206">
    <property type="protein sequence ID" value="VDN88541.1"/>
    <property type="molecule type" value="Genomic_DNA"/>
</dbReference>
<reference evidence="4" key="1">
    <citation type="submission" date="2017-02" db="UniProtKB">
        <authorList>
            <consortium name="WormBaseParasite"/>
        </authorList>
    </citation>
    <scope>IDENTIFICATION</scope>
</reference>
<dbReference type="Proteomes" id="UP000278627">
    <property type="component" value="Unassembled WGS sequence"/>
</dbReference>
<accession>A0A0N4TGQ2</accession>
<dbReference type="WBParaSite" id="BPAG_0000739001-mRNA-1">
    <property type="protein sequence ID" value="BPAG_0000739001-mRNA-1"/>
    <property type="gene ID" value="BPAG_0000739001"/>
</dbReference>
<evidence type="ECO:0000313" key="4">
    <source>
        <dbReference type="WBParaSite" id="BPAG_0000739001-mRNA-1"/>
    </source>
</evidence>
<gene>
    <name evidence="2" type="ORF">BPAG_LOCUS7355</name>
</gene>
<reference evidence="2 3" key="2">
    <citation type="submission" date="2018-11" db="EMBL/GenBank/DDBJ databases">
        <authorList>
            <consortium name="Pathogen Informatics"/>
        </authorList>
    </citation>
    <scope>NUCLEOTIDE SEQUENCE [LARGE SCALE GENOMIC DNA]</scope>
</reference>
<keyword evidence="1" id="KW-1133">Transmembrane helix</keyword>
<dbReference type="AlphaFoldDB" id="A0A0N4TGQ2"/>